<dbReference type="Pfam" id="PF00643">
    <property type="entry name" value="zf-B_box"/>
    <property type="match status" value="1"/>
</dbReference>
<dbReference type="CDD" id="cd19821">
    <property type="entry name" value="Bbox1_BBX-like"/>
    <property type="match status" value="2"/>
</dbReference>
<comment type="subcellular location">
    <subcellularLocation>
        <location evidence="1">Nucleus</location>
    </subcellularLocation>
</comment>
<dbReference type="EMBL" id="CACSLK010013932">
    <property type="protein sequence ID" value="CAA0815894.1"/>
    <property type="molecule type" value="Genomic_DNA"/>
</dbReference>
<dbReference type="PANTHER" id="PTHR31832:SF68">
    <property type="entry name" value="B-BOX ZINC FINGER PROTEIN 22"/>
    <property type="match status" value="1"/>
</dbReference>
<sequence length="315" mass="33795">MKIQCSVCEAAEADVICCADEAALCRDCDRRVHAANKLAYKHQRVPLSSSSSQIPKCDICQESLGFFFCLQDRALLCRQCDVAIHTANKAVSGHQRFLLTGVKVGLDAASEDVPSSSNGREHSLSTDQIPAQEPRHIPNVGPPAQSSGQQVQSAGQHSGNNNMPVQGNNSLVGGYTSPPMLTYAGGSALAGNIPAWQLDEFLDLSGYNQSYNNFMDAGSSKADSGKLGDSDCSSVLRAADGELEADDCLGQLRDSFWAVPEVPSPPTSSGLHWARKIQGPYDSSFFVPEISSPRQQVSRYPLTEGDGSNKRTRRS</sequence>
<dbReference type="PROSITE" id="PS50119">
    <property type="entry name" value="ZF_BBOX"/>
    <property type="match status" value="2"/>
</dbReference>
<dbReference type="GO" id="GO:0009640">
    <property type="term" value="P:photomorphogenesis"/>
    <property type="evidence" value="ECO:0007669"/>
    <property type="project" value="TreeGrafter"/>
</dbReference>
<dbReference type="OrthoDB" id="153872at2759"/>
<keyword evidence="8" id="KW-0539">Nucleus</keyword>
<keyword evidence="5" id="KW-0862">Zinc</keyword>
<accession>A0A9N7R7D1</accession>
<dbReference type="SMART" id="SM00336">
    <property type="entry name" value="BBOX"/>
    <property type="match status" value="2"/>
</dbReference>
<organism evidence="12 13">
    <name type="scientific">Striga hermonthica</name>
    <name type="common">Purple witchweed</name>
    <name type="synonym">Buchnera hermonthica</name>
    <dbReference type="NCBI Taxonomy" id="68872"/>
    <lineage>
        <taxon>Eukaryota</taxon>
        <taxon>Viridiplantae</taxon>
        <taxon>Streptophyta</taxon>
        <taxon>Embryophyta</taxon>
        <taxon>Tracheophyta</taxon>
        <taxon>Spermatophyta</taxon>
        <taxon>Magnoliopsida</taxon>
        <taxon>eudicotyledons</taxon>
        <taxon>Gunneridae</taxon>
        <taxon>Pentapetalae</taxon>
        <taxon>asterids</taxon>
        <taxon>lamiids</taxon>
        <taxon>Lamiales</taxon>
        <taxon>Orobanchaceae</taxon>
        <taxon>Buchnereae</taxon>
        <taxon>Striga</taxon>
    </lineage>
</organism>
<gene>
    <name evidence="12" type="ORF">SHERM_15762</name>
</gene>
<keyword evidence="13" id="KW-1185">Reference proteome</keyword>
<reference evidence="12" key="1">
    <citation type="submission" date="2019-12" db="EMBL/GenBank/DDBJ databases">
        <authorList>
            <person name="Scholes J."/>
        </authorList>
    </citation>
    <scope>NUCLEOTIDE SEQUENCE</scope>
</reference>
<dbReference type="GO" id="GO:0008270">
    <property type="term" value="F:zinc ion binding"/>
    <property type="evidence" value="ECO:0007669"/>
    <property type="project" value="UniProtKB-KW"/>
</dbReference>
<protein>
    <submittedName>
        <fullName evidence="12">B-box zinc finger protein 22</fullName>
    </submittedName>
</protein>
<evidence type="ECO:0000256" key="9">
    <source>
        <dbReference type="PROSITE-ProRule" id="PRU00024"/>
    </source>
</evidence>
<evidence type="ECO:0000256" key="1">
    <source>
        <dbReference type="ARBA" id="ARBA00004123"/>
    </source>
</evidence>
<evidence type="ECO:0000256" key="8">
    <source>
        <dbReference type="ARBA" id="ARBA00023242"/>
    </source>
</evidence>
<feature type="compositionally biased region" description="Low complexity" evidence="10">
    <location>
        <begin position="142"/>
        <end position="159"/>
    </location>
</feature>
<evidence type="ECO:0000259" key="11">
    <source>
        <dbReference type="PROSITE" id="PS50119"/>
    </source>
</evidence>
<keyword evidence="3" id="KW-0677">Repeat</keyword>
<evidence type="ECO:0000256" key="3">
    <source>
        <dbReference type="ARBA" id="ARBA00022737"/>
    </source>
</evidence>
<keyword evidence="7" id="KW-0804">Transcription</keyword>
<dbReference type="AlphaFoldDB" id="A0A9N7R7D1"/>
<keyword evidence="2" id="KW-0479">Metal-binding</keyword>
<name>A0A9N7R7D1_STRHE</name>
<evidence type="ECO:0000256" key="4">
    <source>
        <dbReference type="ARBA" id="ARBA00022771"/>
    </source>
</evidence>
<evidence type="ECO:0000313" key="13">
    <source>
        <dbReference type="Proteomes" id="UP001153555"/>
    </source>
</evidence>
<comment type="caution">
    <text evidence="12">The sequence shown here is derived from an EMBL/GenBank/DDBJ whole genome shotgun (WGS) entry which is preliminary data.</text>
</comment>
<dbReference type="FunFam" id="3.30.160.60:FF:000589">
    <property type="entry name" value="B-box zinc finger protein 22"/>
    <property type="match status" value="1"/>
</dbReference>
<evidence type="ECO:0000256" key="10">
    <source>
        <dbReference type="SAM" id="MobiDB-lite"/>
    </source>
</evidence>
<dbReference type="PANTHER" id="PTHR31832">
    <property type="entry name" value="B-BOX ZINC FINGER PROTEIN 22"/>
    <property type="match status" value="1"/>
</dbReference>
<evidence type="ECO:0000313" key="12">
    <source>
        <dbReference type="EMBL" id="CAA0815894.1"/>
    </source>
</evidence>
<feature type="compositionally biased region" description="Polar residues" evidence="10">
    <location>
        <begin position="160"/>
        <end position="171"/>
    </location>
</feature>
<keyword evidence="6" id="KW-0805">Transcription regulation</keyword>
<evidence type="ECO:0000256" key="6">
    <source>
        <dbReference type="ARBA" id="ARBA00023015"/>
    </source>
</evidence>
<keyword evidence="4 9" id="KW-0863">Zinc-finger</keyword>
<feature type="region of interest" description="Disordered" evidence="10">
    <location>
        <begin position="110"/>
        <end position="171"/>
    </location>
</feature>
<dbReference type="InterPro" id="IPR051979">
    <property type="entry name" value="B-box_zinc_finger"/>
</dbReference>
<feature type="domain" description="B box-type" evidence="11">
    <location>
        <begin position="52"/>
        <end position="99"/>
    </location>
</feature>
<proteinExistence type="predicted"/>
<dbReference type="InterPro" id="IPR000315">
    <property type="entry name" value="Znf_B-box"/>
</dbReference>
<evidence type="ECO:0000256" key="5">
    <source>
        <dbReference type="ARBA" id="ARBA00022833"/>
    </source>
</evidence>
<dbReference type="Proteomes" id="UP001153555">
    <property type="component" value="Unassembled WGS sequence"/>
</dbReference>
<feature type="domain" description="B box-type" evidence="11">
    <location>
        <begin position="1"/>
        <end position="47"/>
    </location>
</feature>
<dbReference type="GO" id="GO:0005634">
    <property type="term" value="C:nucleus"/>
    <property type="evidence" value="ECO:0007669"/>
    <property type="project" value="UniProtKB-SubCell"/>
</dbReference>
<dbReference type="InterPro" id="IPR049808">
    <property type="entry name" value="CONSTANS-like_Bbox1"/>
</dbReference>
<dbReference type="GO" id="GO:0006355">
    <property type="term" value="P:regulation of DNA-templated transcription"/>
    <property type="evidence" value="ECO:0007669"/>
    <property type="project" value="TreeGrafter"/>
</dbReference>
<evidence type="ECO:0000256" key="7">
    <source>
        <dbReference type="ARBA" id="ARBA00023163"/>
    </source>
</evidence>
<dbReference type="Gene3D" id="3.30.160.60">
    <property type="entry name" value="Classic Zinc Finger"/>
    <property type="match status" value="1"/>
</dbReference>
<evidence type="ECO:0000256" key="2">
    <source>
        <dbReference type="ARBA" id="ARBA00022723"/>
    </source>
</evidence>
<feature type="region of interest" description="Disordered" evidence="10">
    <location>
        <begin position="286"/>
        <end position="315"/>
    </location>
</feature>